<dbReference type="Proteomes" id="UP001141806">
    <property type="component" value="Unassembled WGS sequence"/>
</dbReference>
<dbReference type="PROSITE" id="PS51375">
    <property type="entry name" value="PPR"/>
    <property type="match status" value="8"/>
</dbReference>
<dbReference type="Gene3D" id="1.25.40.10">
    <property type="entry name" value="Tetratricopeptide repeat domain"/>
    <property type="match status" value="5"/>
</dbReference>
<comment type="caution">
    <text evidence="4">The sequence shown here is derived from an EMBL/GenBank/DDBJ whole genome shotgun (WGS) entry which is preliminary data.</text>
</comment>
<dbReference type="NCBIfam" id="TIGR00756">
    <property type="entry name" value="PPR"/>
    <property type="match status" value="5"/>
</dbReference>
<dbReference type="InterPro" id="IPR046848">
    <property type="entry name" value="E_motif"/>
</dbReference>
<gene>
    <name evidence="4" type="ORF">NE237_003003</name>
</gene>
<evidence type="ECO:0000256" key="2">
    <source>
        <dbReference type="PROSITE-ProRule" id="PRU00708"/>
    </source>
</evidence>
<evidence type="ECO:0000256" key="1">
    <source>
        <dbReference type="ARBA" id="ARBA00022737"/>
    </source>
</evidence>
<dbReference type="InterPro" id="IPR011990">
    <property type="entry name" value="TPR-like_helical_dom_sf"/>
</dbReference>
<dbReference type="Pfam" id="PF20430">
    <property type="entry name" value="Eplus_motif"/>
    <property type="match status" value="1"/>
</dbReference>
<dbReference type="InterPro" id="IPR046849">
    <property type="entry name" value="E2_motif"/>
</dbReference>
<dbReference type="AlphaFoldDB" id="A0A9Q0KG83"/>
<feature type="repeat" description="PPR" evidence="2">
    <location>
        <begin position="586"/>
        <end position="616"/>
    </location>
</feature>
<name>A0A9Q0KG83_9MAGN</name>
<evidence type="ECO:0000313" key="5">
    <source>
        <dbReference type="Proteomes" id="UP001141806"/>
    </source>
</evidence>
<keyword evidence="1" id="KW-0677">Repeat</keyword>
<evidence type="ECO:0000313" key="4">
    <source>
        <dbReference type="EMBL" id="KAJ4969904.1"/>
    </source>
</evidence>
<accession>A0A9Q0KG83</accession>
<reference evidence="4" key="1">
    <citation type="journal article" date="2023" name="Plant J.">
        <title>The genome of the king protea, Protea cynaroides.</title>
        <authorList>
            <person name="Chang J."/>
            <person name="Duong T.A."/>
            <person name="Schoeman C."/>
            <person name="Ma X."/>
            <person name="Roodt D."/>
            <person name="Barker N."/>
            <person name="Li Z."/>
            <person name="Van de Peer Y."/>
            <person name="Mizrachi E."/>
        </authorList>
    </citation>
    <scope>NUCLEOTIDE SEQUENCE</scope>
    <source>
        <tissue evidence="4">Young leaves</tissue>
    </source>
</reference>
<feature type="repeat" description="PPR" evidence="2">
    <location>
        <begin position="485"/>
        <end position="519"/>
    </location>
</feature>
<feature type="repeat" description="PPR" evidence="2">
    <location>
        <begin position="280"/>
        <end position="314"/>
    </location>
</feature>
<feature type="domain" description="DYW" evidence="3">
    <location>
        <begin position="903"/>
        <end position="995"/>
    </location>
</feature>
<dbReference type="InterPro" id="IPR032867">
    <property type="entry name" value="DYW_dom"/>
</dbReference>
<dbReference type="InterPro" id="IPR002885">
    <property type="entry name" value="PPR_rpt"/>
</dbReference>
<proteinExistence type="predicted"/>
<sequence>MIPEKGILVIIPVATSTCRRVFLASRDKLNGPVFTEAAISGFSFSFPRQIIYFSMEFSASAVPQKIRISFPSITQTKDPKAWNSIIRNHARLKNDRAVLTSFTQMEASGVSPDIFVFPLVLKACARLKAIEKGRKIHLDIRAMGLTEDVRVRTALVDFYCKCGFLEEALHLFEEAPNRDTVSWNAMICGYVGNSRYKDAVLLFARMLNENLRPSSVTLVGLLLASGELLDLRLGQEIHCYCLRKGLFDSESHVGTALIGFYSRFNVRVSRLVFDLMVVRNIVSWNAIISGYVNTGDFSEAHSLFKWMLVNEIRLNSVTVLVMVQSCTSYGFAEFGEQIHQLAIKNGFSSDIFIVNALIVMYGRNGSRASSHKLFEFIPITKRDVALWNAMLSAFKECGSSDEAFRSFDRMRREGTRENATTIAILLSTCIDSNNGLEKGKTLHAHVIKSRMDMDASLGNAVMGMYIDLECVHSAQKVFNEMSSTNVVSWNTLIMALANNKLTDQVWYLFGQMQESCIKPNSFTMIAVLAACQDKAYLNIGRSIHCYVIRHGFEVHSSLCTALSDMYMSCCDEARGRQLFDNFPNRDLVSWNALISSYIQNNQPNRALLLFQQMILEVEPHPVTMVNVLTACTHIANLSQGRSVHAYIIRKGFDMAFDISLGNALVTLYARCGIMRNAEMVFRSLPRTDVISWNAMIAGYGIHGHGEEALLAFSRMQEDGQKPTSVTFVSVLSACSHSGLIEEGWQHFRSMTENYDIVPEVVHYACMVDLLGRGGFLVEAKDFIDSMPIQPDASVWRALLGACRVYSNIELGKTIFEKLVELEPMNAGNYILLSNIYAAAGLWGEVRKLRTQLKEKGVVKPPGNSWVVIRNQVHCFTAGDRSHPQSDTIYLKLTHLIDSISGIGYVPNQRWVLHDLEEDEKEIKLLSHSEKLAIAFGLLNTTGGSTIIVNKNLRTCGDCHAFSKFVSKFVGREIILRDASRFHHFSDGVCSCKDYWQIWSSFVSQYELDNWTKFRTLGCGATQLSTT</sequence>
<protein>
    <recommendedName>
        <fullName evidence="3">DYW domain-containing protein</fullName>
    </recommendedName>
</protein>
<keyword evidence="5" id="KW-1185">Reference proteome</keyword>
<dbReference type="FunFam" id="1.25.40.10:FF:000366">
    <property type="entry name" value="Pentatricopeptide (PPR) repeat-containing protein"/>
    <property type="match status" value="1"/>
</dbReference>
<evidence type="ECO:0000259" key="3">
    <source>
        <dbReference type="Pfam" id="PF14432"/>
    </source>
</evidence>
<feature type="repeat" description="PPR" evidence="2">
    <location>
        <begin position="688"/>
        <end position="722"/>
    </location>
</feature>
<dbReference type="FunFam" id="1.25.40.10:FF:000682">
    <property type="entry name" value="Pentatricopeptide repeat-containing protein At3g16610"/>
    <property type="match status" value="1"/>
</dbReference>
<feature type="repeat" description="PPR" evidence="2">
    <location>
        <begin position="383"/>
        <end position="417"/>
    </location>
</feature>
<dbReference type="Pfam" id="PF14432">
    <property type="entry name" value="DYW_deaminase"/>
    <property type="match status" value="1"/>
</dbReference>
<dbReference type="OrthoDB" id="1887476at2759"/>
<dbReference type="PANTHER" id="PTHR47926:SF347">
    <property type="entry name" value="PENTATRICOPEPTIDE REPEAT-CONTAINING PROTEIN"/>
    <property type="match status" value="1"/>
</dbReference>
<dbReference type="PANTHER" id="PTHR47926">
    <property type="entry name" value="PENTATRICOPEPTIDE REPEAT-CONTAINING PROTEIN"/>
    <property type="match status" value="1"/>
</dbReference>
<dbReference type="GO" id="GO:0009451">
    <property type="term" value="P:RNA modification"/>
    <property type="evidence" value="ECO:0007669"/>
    <property type="project" value="InterPro"/>
</dbReference>
<dbReference type="FunFam" id="1.25.40.10:FF:000031">
    <property type="entry name" value="Pentatricopeptide repeat-containing protein mitochondrial"/>
    <property type="match status" value="1"/>
</dbReference>
<feature type="repeat" description="PPR" evidence="2">
    <location>
        <begin position="78"/>
        <end position="112"/>
    </location>
</feature>
<dbReference type="GO" id="GO:0008270">
    <property type="term" value="F:zinc ion binding"/>
    <property type="evidence" value="ECO:0007669"/>
    <property type="project" value="InterPro"/>
</dbReference>
<dbReference type="FunFam" id="1.25.40.10:FF:000073">
    <property type="entry name" value="Pentatricopeptide repeat-containing protein chloroplastic"/>
    <property type="match status" value="1"/>
</dbReference>
<feature type="repeat" description="PPR" evidence="2">
    <location>
        <begin position="148"/>
        <end position="178"/>
    </location>
</feature>
<feature type="repeat" description="PPR" evidence="2">
    <location>
        <begin position="179"/>
        <end position="213"/>
    </location>
</feature>
<dbReference type="Pfam" id="PF01535">
    <property type="entry name" value="PPR"/>
    <property type="match status" value="3"/>
</dbReference>
<dbReference type="GO" id="GO:0003723">
    <property type="term" value="F:RNA binding"/>
    <property type="evidence" value="ECO:0007669"/>
    <property type="project" value="InterPro"/>
</dbReference>
<dbReference type="Pfam" id="PF20431">
    <property type="entry name" value="E_motif"/>
    <property type="match status" value="1"/>
</dbReference>
<dbReference type="InterPro" id="IPR046960">
    <property type="entry name" value="PPR_At4g14850-like_plant"/>
</dbReference>
<dbReference type="Pfam" id="PF13041">
    <property type="entry name" value="PPR_2"/>
    <property type="match status" value="4"/>
</dbReference>
<organism evidence="4 5">
    <name type="scientific">Protea cynaroides</name>
    <dbReference type="NCBI Taxonomy" id="273540"/>
    <lineage>
        <taxon>Eukaryota</taxon>
        <taxon>Viridiplantae</taxon>
        <taxon>Streptophyta</taxon>
        <taxon>Embryophyta</taxon>
        <taxon>Tracheophyta</taxon>
        <taxon>Spermatophyta</taxon>
        <taxon>Magnoliopsida</taxon>
        <taxon>Proteales</taxon>
        <taxon>Proteaceae</taxon>
        <taxon>Protea</taxon>
    </lineage>
</organism>
<dbReference type="EMBL" id="JAMYWD010000005">
    <property type="protein sequence ID" value="KAJ4969904.1"/>
    <property type="molecule type" value="Genomic_DNA"/>
</dbReference>